<dbReference type="EMBL" id="AZCV01000006">
    <property type="protein sequence ID" value="KRK37295.1"/>
    <property type="molecule type" value="Genomic_DNA"/>
</dbReference>
<dbReference type="Gene3D" id="1.20.1500.10">
    <property type="entry name" value="YheA/YmcA-like"/>
    <property type="match status" value="1"/>
</dbReference>
<evidence type="ECO:0000313" key="1">
    <source>
        <dbReference type="EMBL" id="KRK37295.1"/>
    </source>
</evidence>
<proteinExistence type="predicted"/>
<accession>A0A0R1GTK0</accession>
<dbReference type="Proteomes" id="UP000050909">
    <property type="component" value="Unassembled WGS sequence"/>
</dbReference>
<keyword evidence="2" id="KW-1185">Reference proteome</keyword>
<reference evidence="1 2" key="1">
    <citation type="journal article" date="2015" name="Genome Announc.">
        <title>Expanding the biotechnology potential of lactobacilli through comparative genomics of 213 strains and associated genera.</title>
        <authorList>
            <person name="Sun Z."/>
            <person name="Harris H.M."/>
            <person name="McCann A."/>
            <person name="Guo C."/>
            <person name="Argimon S."/>
            <person name="Zhang W."/>
            <person name="Yang X."/>
            <person name="Jeffery I.B."/>
            <person name="Cooney J.C."/>
            <person name="Kagawa T.F."/>
            <person name="Liu W."/>
            <person name="Song Y."/>
            <person name="Salvetti E."/>
            <person name="Wrobel A."/>
            <person name="Rasinkangas P."/>
            <person name="Parkhill J."/>
            <person name="Rea M.C."/>
            <person name="O'Sullivan O."/>
            <person name="Ritari J."/>
            <person name="Douillard F.P."/>
            <person name="Paul Ross R."/>
            <person name="Yang R."/>
            <person name="Briner A.E."/>
            <person name="Felis G.E."/>
            <person name="de Vos W.M."/>
            <person name="Barrangou R."/>
            <person name="Klaenhammer T.R."/>
            <person name="Caufield P.W."/>
            <person name="Cui Y."/>
            <person name="Zhang H."/>
            <person name="O'Toole P.W."/>
        </authorList>
    </citation>
    <scope>NUCLEOTIDE SEQUENCE [LARGE SCALE GENOMIC DNA]</scope>
    <source>
        <strain evidence="1 2">DSM 20534</strain>
    </source>
</reference>
<organism evidence="1 2">
    <name type="scientific">Amylolactobacillus amylotrophicus DSM 20534</name>
    <dbReference type="NCBI Taxonomy" id="1423722"/>
    <lineage>
        <taxon>Bacteria</taxon>
        <taxon>Bacillati</taxon>
        <taxon>Bacillota</taxon>
        <taxon>Bacilli</taxon>
        <taxon>Lactobacillales</taxon>
        <taxon>Lactobacillaceae</taxon>
        <taxon>Amylolactobacillus</taxon>
    </lineage>
</organism>
<dbReference type="InterPro" id="IPR010368">
    <property type="entry name" value="Com_YlbF"/>
</dbReference>
<protein>
    <submittedName>
        <fullName evidence="1">Uncharacterized protein</fullName>
    </submittedName>
</protein>
<sequence>MLKGYLASRKEPENLINIFDSTNKVAEDLKQLPEFQAVQEAVEQLKGNEEDLKLYREVMQFQASLQNKQMSGQEVTAEDDAKFKEYSEQMNGNQNIANLMEKEQMMFQLLQQIQQAMTRPLDQLYSELNN</sequence>
<name>A0A0R1GTK0_9LACO</name>
<evidence type="ECO:0000313" key="2">
    <source>
        <dbReference type="Proteomes" id="UP000050909"/>
    </source>
</evidence>
<dbReference type="SUPFAM" id="SSF158622">
    <property type="entry name" value="YheA/YmcA-like"/>
    <property type="match status" value="1"/>
</dbReference>
<gene>
    <name evidence="1" type="ORF">FC62_GL001410</name>
</gene>
<dbReference type="InterPro" id="IPR023378">
    <property type="entry name" value="YheA/YmcA-like_dom_sf"/>
</dbReference>
<comment type="caution">
    <text evidence="1">The sequence shown here is derived from an EMBL/GenBank/DDBJ whole genome shotgun (WGS) entry which is preliminary data.</text>
</comment>
<dbReference type="Pfam" id="PF06133">
    <property type="entry name" value="Com_YlbF"/>
    <property type="match status" value="1"/>
</dbReference>
<dbReference type="PATRIC" id="fig|1423722.3.peg.1436"/>
<dbReference type="AlphaFoldDB" id="A0A0R1GTK0"/>